<evidence type="ECO:0000313" key="2">
    <source>
        <dbReference type="EMBL" id="AFN73598.1"/>
    </source>
</evidence>
<accession>I6ZX13</accession>
<evidence type="ECO:0000313" key="3">
    <source>
        <dbReference type="Proteomes" id="UP000009011"/>
    </source>
</evidence>
<reference evidence="2 3" key="1">
    <citation type="journal article" date="2013" name="PLoS ONE">
        <title>Genomic analysis of Melioribacter roseus, facultatively anaerobic organotrophic bacterium representing a novel deep lineage within Bacteriodetes/Chlorobi group.</title>
        <authorList>
            <person name="Kadnikov V.V."/>
            <person name="Mardanov A.V."/>
            <person name="Podosokorskaya O.A."/>
            <person name="Gavrilov S.N."/>
            <person name="Kublanov I.V."/>
            <person name="Beletsky A.V."/>
            <person name="Bonch-Osmolovskaya E.A."/>
            <person name="Ravin N.V."/>
        </authorList>
    </citation>
    <scope>NUCLEOTIDE SEQUENCE [LARGE SCALE GENOMIC DNA]</scope>
    <source>
        <strain evidence="3">JCM 17771 / P3M-2</strain>
    </source>
</reference>
<organism evidence="2 3">
    <name type="scientific">Melioribacter roseus (strain DSM 23840 / JCM 17771 / VKM B-2668 / P3M-2)</name>
    <dbReference type="NCBI Taxonomy" id="1191523"/>
    <lineage>
        <taxon>Bacteria</taxon>
        <taxon>Pseudomonadati</taxon>
        <taxon>Ignavibacteriota</taxon>
        <taxon>Ignavibacteria</taxon>
        <taxon>Ignavibacteriales</taxon>
        <taxon>Melioribacteraceae</taxon>
        <taxon>Melioribacter</taxon>
    </lineage>
</organism>
<dbReference type="RefSeq" id="WP_014855035.1">
    <property type="nucleotide sequence ID" value="NC_018178.1"/>
</dbReference>
<gene>
    <name evidence="2" type="ordered locus">MROS_0354</name>
</gene>
<sequence>MQGQRGEIRENVLKRFLWLFGLHSLLHMISFLAGYYLLPEGFMRGSPQFAVGSLTASANSFWEEFALTLLFNLGVVFSICALSNLQRMYGMPAGYFVNVLLAVTSGLVSGTNSFAASDLRQFNALDGAALGMSIGGIEMTAYVLAISATAGIGIYDYTLREWKGIKIKNWREIRLSGTEIFCLCLGVLLLVVAAYRETVMALNV</sequence>
<dbReference type="HOGENOM" id="CLU_1352543_0_0_10"/>
<feature type="transmembrane region" description="Helical" evidence="1">
    <location>
        <begin position="175"/>
        <end position="195"/>
    </location>
</feature>
<feature type="transmembrane region" description="Helical" evidence="1">
    <location>
        <begin position="95"/>
        <end position="116"/>
    </location>
</feature>
<dbReference type="OrthoDB" id="9954105at2"/>
<feature type="transmembrane region" description="Helical" evidence="1">
    <location>
        <begin position="65"/>
        <end position="83"/>
    </location>
</feature>
<dbReference type="AlphaFoldDB" id="I6ZX13"/>
<keyword evidence="1" id="KW-1133">Transmembrane helix</keyword>
<evidence type="ECO:0000256" key="1">
    <source>
        <dbReference type="SAM" id="Phobius"/>
    </source>
</evidence>
<proteinExistence type="predicted"/>
<feature type="transmembrane region" description="Helical" evidence="1">
    <location>
        <begin position="16"/>
        <end position="38"/>
    </location>
</feature>
<protein>
    <submittedName>
        <fullName evidence="2">Uncharacterized protein</fullName>
    </submittedName>
</protein>
<name>I6ZX13_MELRP</name>
<keyword evidence="1" id="KW-0472">Membrane</keyword>
<dbReference type="EMBL" id="CP003557">
    <property type="protein sequence ID" value="AFN73598.1"/>
    <property type="molecule type" value="Genomic_DNA"/>
</dbReference>
<feature type="transmembrane region" description="Helical" evidence="1">
    <location>
        <begin position="128"/>
        <end position="155"/>
    </location>
</feature>
<keyword evidence="1" id="KW-0812">Transmembrane</keyword>
<dbReference type="KEGG" id="mro:MROS_0354"/>
<dbReference type="eggNOG" id="ENOG5033PQJ">
    <property type="taxonomic scope" value="Bacteria"/>
</dbReference>
<keyword evidence="3" id="KW-1185">Reference proteome</keyword>
<dbReference type="Proteomes" id="UP000009011">
    <property type="component" value="Chromosome"/>
</dbReference>